<dbReference type="PANTHER" id="PTHR13734">
    <property type="entry name" value="TRNA-NUCLEOTIDYLTRANSFERASE"/>
    <property type="match status" value="1"/>
</dbReference>
<evidence type="ECO:0000256" key="1">
    <source>
        <dbReference type="ARBA" id="ARBA00007265"/>
    </source>
</evidence>
<dbReference type="GO" id="GO:0052927">
    <property type="term" value="F:CC tRNA cytidylyltransferase activity"/>
    <property type="evidence" value="ECO:0007669"/>
    <property type="project" value="TreeGrafter"/>
</dbReference>
<dbReference type="PANTHER" id="PTHR13734:SF5">
    <property type="entry name" value="CCA TRNA NUCLEOTIDYLTRANSFERASE, MITOCHONDRIAL"/>
    <property type="match status" value="1"/>
</dbReference>
<evidence type="ECO:0000256" key="5">
    <source>
        <dbReference type="RuleBase" id="RU003953"/>
    </source>
</evidence>
<evidence type="ECO:0000313" key="9">
    <source>
        <dbReference type="EMBL" id="GJE87881.1"/>
    </source>
</evidence>
<dbReference type="SUPFAM" id="SSF81301">
    <property type="entry name" value="Nucleotidyltransferase"/>
    <property type="match status" value="1"/>
</dbReference>
<keyword evidence="3" id="KW-0547">Nucleotide-binding</keyword>
<comment type="similarity">
    <text evidence="1 5">Belongs to the tRNA nucleotidyltransferase/poly(A) polymerase family.</text>
</comment>
<dbReference type="GO" id="GO:0000166">
    <property type="term" value="F:nucleotide binding"/>
    <property type="evidence" value="ECO:0007669"/>
    <property type="project" value="UniProtKB-KW"/>
</dbReference>
<sequence length="537" mass="59734">MEIRLTDAENEICTLLDGCTKWIKEQEGVETSCRIAGGWVRDKLLGMQSNDIDVALEEMMGLPFAEKFQAYCHTVKNIPLAKITKVERNPDRSKHLETAKATVLDIELDFVNLRSEEYAEDSRIPTQIAFGTPLQDALRRDITINALFYNVHSRQVEDHTEKGLQDLKDGIIRTPLAPKETFMDDPLRVIRCVRFASRFGFEMVSELREAARDAEIQQALRTKISRERVGEELDKMLKGKNALLSIELITTLGLYTSIFYIPPNVAPELSEPLGPEVLALAAADILTTLTRPTTDLPSLHPILAAAATHEPSTRQRLYLACALTPYRGLTYEDSKKKRHLAAEAAIREGTKLGAQNHYVDGVPALFAAAQVLQTPTAGGEDERARIGLLLREKSVHNPHTGSYWATSLLFSLVQELTAFWDASRKSLDVSTAGERVEAYNAFVRRIEELNLPAAVDAKPLLDGNEVVRVLNAGRPGAWMTGALARVVEWQLRHPEGTKAQCEEWLRGEHAAGRISFDAAPAKRVQNDAGAKQKKSKK</sequence>
<gene>
    <name evidence="9" type="ORF">PsYK624_039650</name>
</gene>
<organism evidence="9 10">
    <name type="scientific">Phanerochaete sordida</name>
    <dbReference type="NCBI Taxonomy" id="48140"/>
    <lineage>
        <taxon>Eukaryota</taxon>
        <taxon>Fungi</taxon>
        <taxon>Dikarya</taxon>
        <taxon>Basidiomycota</taxon>
        <taxon>Agaricomycotina</taxon>
        <taxon>Agaricomycetes</taxon>
        <taxon>Polyporales</taxon>
        <taxon>Phanerochaetaceae</taxon>
        <taxon>Phanerochaete</taxon>
    </lineage>
</organism>
<keyword evidence="2 5" id="KW-0808">Transferase</keyword>
<evidence type="ECO:0000259" key="7">
    <source>
        <dbReference type="Pfam" id="PF01743"/>
    </source>
</evidence>
<evidence type="ECO:0000256" key="3">
    <source>
        <dbReference type="ARBA" id="ARBA00022741"/>
    </source>
</evidence>
<dbReference type="InterPro" id="IPR032828">
    <property type="entry name" value="PolyA_RNA-bd"/>
</dbReference>
<dbReference type="GO" id="GO:0001680">
    <property type="term" value="P:tRNA 3'-terminal CCA addition"/>
    <property type="evidence" value="ECO:0007669"/>
    <property type="project" value="UniProtKB-ARBA"/>
</dbReference>
<dbReference type="CDD" id="cd05398">
    <property type="entry name" value="NT_ClassII-CCAase"/>
    <property type="match status" value="1"/>
</dbReference>
<feature type="region of interest" description="Disordered" evidence="6">
    <location>
        <begin position="517"/>
        <end position="537"/>
    </location>
</feature>
<dbReference type="Gene3D" id="3.30.460.10">
    <property type="entry name" value="Beta Polymerase, domain 2"/>
    <property type="match status" value="1"/>
</dbReference>
<dbReference type="InterPro" id="IPR043519">
    <property type="entry name" value="NT_sf"/>
</dbReference>
<accession>A0A9P3LA13</accession>
<dbReference type="Pfam" id="PF12627">
    <property type="entry name" value="PolyA_pol_RNAbd"/>
    <property type="match status" value="1"/>
</dbReference>
<dbReference type="FunFam" id="3.30.460.10:FF:000019">
    <property type="entry name" value="tRNA nucleotidyltransferase cca2"/>
    <property type="match status" value="1"/>
</dbReference>
<reference evidence="9 10" key="1">
    <citation type="submission" date="2021-08" db="EMBL/GenBank/DDBJ databases">
        <title>Draft Genome Sequence of Phanerochaete sordida strain YK-624.</title>
        <authorList>
            <person name="Mori T."/>
            <person name="Dohra H."/>
            <person name="Suzuki T."/>
            <person name="Kawagishi H."/>
            <person name="Hirai H."/>
        </authorList>
    </citation>
    <scope>NUCLEOTIDE SEQUENCE [LARGE SCALE GENOMIC DNA]</scope>
    <source>
        <strain evidence="9 10">YK-624</strain>
    </source>
</reference>
<proteinExistence type="inferred from homology"/>
<protein>
    <submittedName>
        <fullName evidence="9">CCA tRNA nucleotidyltransferase, mitochondrial</fullName>
    </submittedName>
</protein>
<dbReference type="SUPFAM" id="SSF81891">
    <property type="entry name" value="Poly A polymerase C-terminal region-like"/>
    <property type="match status" value="1"/>
</dbReference>
<feature type="domain" description="Poly A polymerase head" evidence="7">
    <location>
        <begin position="33"/>
        <end position="173"/>
    </location>
</feature>
<dbReference type="InterPro" id="IPR002646">
    <property type="entry name" value="PolA_pol_head_dom"/>
</dbReference>
<keyword evidence="10" id="KW-1185">Reference proteome</keyword>
<keyword evidence="4 5" id="KW-0694">RNA-binding</keyword>
<dbReference type="Pfam" id="PF01743">
    <property type="entry name" value="PolyA_pol"/>
    <property type="match status" value="1"/>
</dbReference>
<dbReference type="GO" id="GO:0052929">
    <property type="term" value="F:ATP:3'-cytidine-cytidine-tRNA adenylyltransferase activity"/>
    <property type="evidence" value="ECO:0007669"/>
    <property type="project" value="TreeGrafter"/>
</dbReference>
<dbReference type="EMBL" id="BPQB01000007">
    <property type="protein sequence ID" value="GJE87881.1"/>
    <property type="molecule type" value="Genomic_DNA"/>
</dbReference>
<evidence type="ECO:0000313" key="10">
    <source>
        <dbReference type="Proteomes" id="UP000703269"/>
    </source>
</evidence>
<evidence type="ECO:0000256" key="4">
    <source>
        <dbReference type="ARBA" id="ARBA00022884"/>
    </source>
</evidence>
<dbReference type="GO" id="GO:0005739">
    <property type="term" value="C:mitochondrion"/>
    <property type="evidence" value="ECO:0007669"/>
    <property type="project" value="UniProtKB-ARBA"/>
</dbReference>
<dbReference type="AlphaFoldDB" id="A0A9P3LA13"/>
<feature type="domain" description="tRNA nucleotidyltransferase/poly(A) polymerase RNA and SrmB- binding" evidence="8">
    <location>
        <begin position="222"/>
        <end position="263"/>
    </location>
</feature>
<dbReference type="GO" id="GO:0003723">
    <property type="term" value="F:RNA binding"/>
    <property type="evidence" value="ECO:0007669"/>
    <property type="project" value="UniProtKB-KW"/>
</dbReference>
<dbReference type="OrthoDB" id="445712at2759"/>
<dbReference type="Gene3D" id="1.10.3090.10">
    <property type="entry name" value="cca-adding enzyme, domain 2"/>
    <property type="match status" value="1"/>
</dbReference>
<comment type="caution">
    <text evidence="9">The sequence shown here is derived from an EMBL/GenBank/DDBJ whole genome shotgun (WGS) entry which is preliminary data.</text>
</comment>
<evidence type="ECO:0000256" key="6">
    <source>
        <dbReference type="SAM" id="MobiDB-lite"/>
    </source>
</evidence>
<dbReference type="Proteomes" id="UP000703269">
    <property type="component" value="Unassembled WGS sequence"/>
</dbReference>
<evidence type="ECO:0000259" key="8">
    <source>
        <dbReference type="Pfam" id="PF12627"/>
    </source>
</evidence>
<evidence type="ECO:0000256" key="2">
    <source>
        <dbReference type="ARBA" id="ARBA00022679"/>
    </source>
</evidence>
<name>A0A9P3LA13_9APHY</name>